<accession>A0A061RF89</accession>
<proteinExistence type="predicted"/>
<protein>
    <submittedName>
        <fullName evidence="1">Uncharacterized protein</fullName>
    </submittedName>
</protein>
<reference evidence="1" key="1">
    <citation type="submission" date="2014-05" db="EMBL/GenBank/DDBJ databases">
        <title>The transcriptome of the halophilic microalga Tetraselmis sp. GSL018 isolated from the Great Salt Lake, Utah.</title>
        <authorList>
            <person name="Jinkerson R.E."/>
            <person name="D'Adamo S."/>
            <person name="Posewitz M.C."/>
        </authorList>
    </citation>
    <scope>NUCLEOTIDE SEQUENCE</scope>
    <source>
        <strain evidence="1">GSL018</strain>
    </source>
</reference>
<organism evidence="1">
    <name type="scientific">Tetraselmis sp. GSL018</name>
    <dbReference type="NCBI Taxonomy" id="582737"/>
    <lineage>
        <taxon>Eukaryota</taxon>
        <taxon>Viridiplantae</taxon>
        <taxon>Chlorophyta</taxon>
        <taxon>core chlorophytes</taxon>
        <taxon>Chlorodendrophyceae</taxon>
        <taxon>Chlorodendrales</taxon>
        <taxon>Chlorodendraceae</taxon>
        <taxon>Tetraselmis</taxon>
    </lineage>
</organism>
<dbReference type="AlphaFoldDB" id="A0A061RF89"/>
<gene>
    <name evidence="1" type="ORF">TSPGSL018_1563</name>
</gene>
<sequence length="60" mass="6495">FVYGQIAFSSSSPRGVERAGCYLRPSSAGETKRLTCPKVAASNDKATKATAYPQKNHSFR</sequence>
<evidence type="ECO:0000313" key="1">
    <source>
        <dbReference type="EMBL" id="JAC71582.1"/>
    </source>
</evidence>
<dbReference type="EMBL" id="GBEZ01014497">
    <property type="protein sequence ID" value="JAC71582.1"/>
    <property type="molecule type" value="Transcribed_RNA"/>
</dbReference>
<name>A0A061RF89_9CHLO</name>
<feature type="non-terminal residue" evidence="1">
    <location>
        <position position="1"/>
    </location>
</feature>